<evidence type="ECO:0000313" key="2">
    <source>
        <dbReference type="Proteomes" id="UP001140949"/>
    </source>
</evidence>
<dbReference type="EMBL" id="JANAVB010031219">
    <property type="protein sequence ID" value="KAJ6812241.1"/>
    <property type="molecule type" value="Genomic_DNA"/>
</dbReference>
<comment type="caution">
    <text evidence="1">The sequence shown here is derived from an EMBL/GenBank/DDBJ whole genome shotgun (WGS) entry which is preliminary data.</text>
</comment>
<reference evidence="1" key="2">
    <citation type="submission" date="2023-04" db="EMBL/GenBank/DDBJ databases">
        <authorList>
            <person name="Bruccoleri R.E."/>
            <person name="Oakeley E.J."/>
            <person name="Faust A.-M."/>
            <person name="Dessus-Babus S."/>
            <person name="Altorfer M."/>
            <person name="Burckhardt D."/>
            <person name="Oertli M."/>
            <person name="Naumann U."/>
            <person name="Petersen F."/>
            <person name="Wong J."/>
        </authorList>
    </citation>
    <scope>NUCLEOTIDE SEQUENCE</scope>
    <source>
        <strain evidence="1">GSM-AAB239-AS_SAM_17_03QT</strain>
        <tissue evidence="1">Leaf</tissue>
    </source>
</reference>
<keyword evidence="2" id="KW-1185">Reference proteome</keyword>
<proteinExistence type="predicted"/>
<protein>
    <submittedName>
        <fullName evidence="1">Syntaxin-41-like</fullName>
    </submittedName>
</protein>
<reference evidence="1" key="1">
    <citation type="journal article" date="2023" name="GigaByte">
        <title>Genome assembly of the bearded iris, Iris pallida Lam.</title>
        <authorList>
            <person name="Bruccoleri R.E."/>
            <person name="Oakeley E.J."/>
            <person name="Faust A.M.E."/>
            <person name="Altorfer M."/>
            <person name="Dessus-Babus S."/>
            <person name="Burckhardt D."/>
            <person name="Oertli M."/>
            <person name="Naumann U."/>
            <person name="Petersen F."/>
            <person name="Wong J."/>
        </authorList>
    </citation>
    <scope>NUCLEOTIDE SEQUENCE</scope>
    <source>
        <strain evidence="1">GSM-AAB239-AS_SAM_17_03QT</strain>
    </source>
</reference>
<dbReference type="Proteomes" id="UP001140949">
    <property type="component" value="Unassembled WGS sequence"/>
</dbReference>
<evidence type="ECO:0000313" key="1">
    <source>
        <dbReference type="EMBL" id="KAJ6812241.1"/>
    </source>
</evidence>
<accession>A0AAX6F897</accession>
<name>A0AAX6F897_IRIPA</name>
<gene>
    <name evidence="1" type="ORF">M6B38_149060</name>
</gene>
<organism evidence="1 2">
    <name type="scientific">Iris pallida</name>
    <name type="common">Sweet iris</name>
    <dbReference type="NCBI Taxonomy" id="29817"/>
    <lineage>
        <taxon>Eukaryota</taxon>
        <taxon>Viridiplantae</taxon>
        <taxon>Streptophyta</taxon>
        <taxon>Embryophyta</taxon>
        <taxon>Tracheophyta</taxon>
        <taxon>Spermatophyta</taxon>
        <taxon>Magnoliopsida</taxon>
        <taxon>Liliopsida</taxon>
        <taxon>Asparagales</taxon>
        <taxon>Iridaceae</taxon>
        <taxon>Iridoideae</taxon>
        <taxon>Irideae</taxon>
        <taxon>Iris</taxon>
    </lineage>
</organism>
<dbReference type="AlphaFoldDB" id="A0AAX6F897"/>
<sequence>MCENAKKSASTLKHIPMDARIRSSLCCSDTDTTRHILNMLTQIRRLIWCVPLFLGAHGVPNAQCCTDVTCILGVYVLPREHRIELGVDINELGSDRTRCRHK</sequence>